<dbReference type="Gene3D" id="3.30.200.20">
    <property type="entry name" value="Phosphorylase Kinase, domain 1"/>
    <property type="match status" value="1"/>
</dbReference>
<dbReference type="InterPro" id="IPR051681">
    <property type="entry name" value="Ser/Thr_Kinases-Pseudokinases"/>
</dbReference>
<evidence type="ECO:0000256" key="14">
    <source>
        <dbReference type="ARBA" id="ARBA00079172"/>
    </source>
</evidence>
<dbReference type="WBParaSite" id="Gr19_v10_g8459.t1">
    <property type="protein sequence ID" value="Gr19_v10_g8459.t1"/>
    <property type="gene ID" value="Gr19_v10_g8459"/>
</dbReference>
<evidence type="ECO:0000256" key="11">
    <source>
        <dbReference type="ARBA" id="ARBA00023254"/>
    </source>
</evidence>
<feature type="compositionally biased region" description="Low complexity" evidence="16">
    <location>
        <begin position="452"/>
        <end position="472"/>
    </location>
</feature>
<keyword evidence="8" id="KW-0862">Zinc</keyword>
<dbReference type="Proteomes" id="UP000887572">
    <property type="component" value="Unplaced"/>
</dbReference>
<evidence type="ECO:0000256" key="13">
    <source>
        <dbReference type="ARBA" id="ARBA00070327"/>
    </source>
</evidence>
<keyword evidence="20" id="KW-1185">Reference proteome</keyword>
<name>A0A914IBQ3_GLORO</name>
<dbReference type="InterPro" id="IPR001245">
    <property type="entry name" value="Ser-Thr/Tyr_kinase_cat_dom"/>
</dbReference>
<dbReference type="GO" id="GO:0005524">
    <property type="term" value="F:ATP binding"/>
    <property type="evidence" value="ECO:0007669"/>
    <property type="project" value="UniProtKB-UniRule"/>
</dbReference>
<feature type="region of interest" description="Disordered" evidence="16">
    <location>
        <begin position="1"/>
        <end position="36"/>
    </location>
</feature>
<keyword evidence="4" id="KW-0808">Transferase</keyword>
<feature type="compositionally biased region" description="Low complexity" evidence="16">
    <location>
        <begin position="209"/>
        <end position="232"/>
    </location>
</feature>
<dbReference type="Gene3D" id="3.30.60.20">
    <property type="match status" value="1"/>
</dbReference>
<dbReference type="InterPro" id="IPR011009">
    <property type="entry name" value="Kinase-like_dom_sf"/>
</dbReference>
<dbReference type="InterPro" id="IPR003116">
    <property type="entry name" value="RBD_dom"/>
</dbReference>
<evidence type="ECO:0000256" key="9">
    <source>
        <dbReference type="ARBA" id="ARBA00022840"/>
    </source>
</evidence>
<feature type="compositionally biased region" description="Low complexity" evidence="16">
    <location>
        <begin position="572"/>
        <end position="595"/>
    </location>
</feature>
<feature type="region of interest" description="Disordered" evidence="16">
    <location>
        <begin position="368"/>
        <end position="387"/>
    </location>
</feature>
<evidence type="ECO:0000256" key="15">
    <source>
        <dbReference type="PROSITE-ProRule" id="PRU10141"/>
    </source>
</evidence>
<dbReference type="InterPro" id="IPR017441">
    <property type="entry name" value="Protein_kinase_ATP_BS"/>
</dbReference>
<keyword evidence="6 15" id="KW-0547">Nucleotide-binding</keyword>
<evidence type="ECO:0000259" key="18">
    <source>
        <dbReference type="PROSITE" id="PS50081"/>
    </source>
</evidence>
<dbReference type="GO" id="GO:0006950">
    <property type="term" value="P:response to stress"/>
    <property type="evidence" value="ECO:0007669"/>
    <property type="project" value="UniProtKB-ARBA"/>
</dbReference>
<feature type="binding site" evidence="15">
    <location>
        <position position="654"/>
    </location>
    <ligand>
        <name>ATP</name>
        <dbReference type="ChEBI" id="CHEBI:30616"/>
    </ligand>
</feature>
<evidence type="ECO:0000256" key="16">
    <source>
        <dbReference type="SAM" id="MobiDB-lite"/>
    </source>
</evidence>
<dbReference type="PANTHER" id="PTHR44329">
    <property type="entry name" value="SERINE/THREONINE-PROTEIN KINASE TNNI3K-RELATED"/>
    <property type="match status" value="1"/>
</dbReference>
<dbReference type="GO" id="GO:0046872">
    <property type="term" value="F:metal ion binding"/>
    <property type="evidence" value="ECO:0007669"/>
    <property type="project" value="UniProtKB-KW"/>
</dbReference>
<dbReference type="InterPro" id="IPR046349">
    <property type="entry name" value="C1-like_sf"/>
</dbReference>
<sequence length="946" mass="103918">MPKRLFGGKNSSPSASSATTPSDTNHHHHHPLVHSASFRTGGSFRRKVSGSRTLIMLHLPFDQHSKLHVRPNVSARDAISTTLKKRNIVPEMCTVCVSADPQSEQIDLSIELEELARQLIRNELWVHSECMELFKSIHHEFVPKTFLSVTYCGVCRRMIIFQGYRCEKCQFNFHKKCWGQVPTLCEPELITSEMEEQLRTVCENNLLPSMSSKRSRNSNNNNNAFSADSAPSTSRCTRSTNAVDQHNYHQLQHEQNSALFRRPHHGDTSTTPTAHCCDGDGGDEDGHEQCQHQQQQLLDGRTRDRSSSAPNINVIRADISFEQMKKLQTNSMHSGLHNLSAQFPNSAGAVRSQTPSLMREVDCSTVMVNPAQGGQGSASTTTSGLGDSSMTTNTTGYCSSSAVTTPSFNASCSASSLFPPALVATTVPGSSRHHQQQLMPQLQQQAVSRFQPSTSASTSPTSSCSSPLVLNNPGGGGGGVGHLPISAYQQQQQQHYFPPSLMLGGGDGTTGAVGMGMPTMYSLHLPTTTLTPPQSAPPQKTSSHAFFMEQRMHRSKSPGERSGNLMAPPTPTTAGMPPSTPGAASNAGSASSLSGKEGGLFGISRRGCIKYGRKSNMEDWAIRHEDVLFREKIGNGSFGTVYKADYFGTVAVKKLNISNPGAELLLAFKNEVTVLKKARHGNVLNFLGVIKEPELAIVTQWCQGSSLYRHIHVVEPRVEFETQPVLDICKQISQGMDYLHSRGVIHRDLKTNNIFLTEGTTVKIGDFGLATIKSRTNALDGAPNPNPTGSILWMAPEVIRMDCPEPYSTKSDVYSFGICVYELLTSKLPYEGIKNRDQILWMVGSGRLRPSIKDLRSDTPKQLRQIFEQCTRFQRDGRPEFRIIYTILDSIRLPKLKKSTSEPNLRQLAMAAAAAGGAKYRHSPHSNSHNHQHHHGSHHHQQAVHH</sequence>
<organism evidence="20 21">
    <name type="scientific">Globodera rostochiensis</name>
    <name type="common">Golden nematode worm</name>
    <name type="synonym">Heterodera rostochiensis</name>
    <dbReference type="NCBI Taxonomy" id="31243"/>
    <lineage>
        <taxon>Eukaryota</taxon>
        <taxon>Metazoa</taxon>
        <taxon>Ecdysozoa</taxon>
        <taxon>Nematoda</taxon>
        <taxon>Chromadorea</taxon>
        <taxon>Rhabditida</taxon>
        <taxon>Tylenchina</taxon>
        <taxon>Tylenchomorpha</taxon>
        <taxon>Tylenchoidea</taxon>
        <taxon>Heteroderidae</taxon>
        <taxon>Heteroderinae</taxon>
        <taxon>Globodera</taxon>
    </lineage>
</organism>
<feature type="region of interest" description="Disordered" evidence="16">
    <location>
        <begin position="209"/>
        <end position="239"/>
    </location>
</feature>
<keyword evidence="3" id="KW-0723">Serine/threonine-protein kinase</keyword>
<evidence type="ECO:0000256" key="10">
    <source>
        <dbReference type="ARBA" id="ARBA00022943"/>
    </source>
</evidence>
<comment type="similarity">
    <text evidence="1">Belongs to the protein kinase superfamily. TKL Ser/Thr protein kinase family. RAF subfamily.</text>
</comment>
<evidence type="ECO:0000256" key="2">
    <source>
        <dbReference type="ARBA" id="ARBA00012513"/>
    </source>
</evidence>
<evidence type="ECO:0000256" key="7">
    <source>
        <dbReference type="ARBA" id="ARBA00022777"/>
    </source>
</evidence>
<evidence type="ECO:0000256" key="6">
    <source>
        <dbReference type="ARBA" id="ARBA00022741"/>
    </source>
</evidence>
<dbReference type="PROSITE" id="PS50898">
    <property type="entry name" value="RBD"/>
    <property type="match status" value="1"/>
</dbReference>
<keyword evidence="7" id="KW-0418">Kinase</keyword>
<dbReference type="InterPro" id="IPR029071">
    <property type="entry name" value="Ubiquitin-like_domsf"/>
</dbReference>
<dbReference type="PANTHER" id="PTHR44329:SF262">
    <property type="entry name" value="RAF HOMOLOG SERINE_THREONINE-PROTEIN KINASE RAF"/>
    <property type="match status" value="1"/>
</dbReference>
<dbReference type="CDD" id="cd20811">
    <property type="entry name" value="C1_Raf"/>
    <property type="match status" value="1"/>
</dbReference>
<evidence type="ECO:0000313" key="20">
    <source>
        <dbReference type="Proteomes" id="UP000887572"/>
    </source>
</evidence>
<feature type="region of interest" description="Disordered" evidence="16">
    <location>
        <begin position="426"/>
        <end position="484"/>
    </location>
</feature>
<evidence type="ECO:0000259" key="17">
    <source>
        <dbReference type="PROSITE" id="PS50011"/>
    </source>
</evidence>
<dbReference type="PROSITE" id="PS50081">
    <property type="entry name" value="ZF_DAG_PE_2"/>
    <property type="match status" value="1"/>
</dbReference>
<dbReference type="EC" id="2.7.11.1" evidence="2"/>
<dbReference type="InterPro" id="IPR008271">
    <property type="entry name" value="Ser/Thr_kinase_AS"/>
</dbReference>
<reference evidence="21" key="1">
    <citation type="submission" date="2022-11" db="UniProtKB">
        <authorList>
            <consortium name="WormBaseParasite"/>
        </authorList>
    </citation>
    <scope>IDENTIFICATION</scope>
</reference>
<feature type="compositionally biased region" description="Low complexity" evidence="16">
    <location>
        <begin position="436"/>
        <end position="445"/>
    </location>
</feature>
<dbReference type="Pfam" id="PF07714">
    <property type="entry name" value="PK_Tyr_Ser-Thr"/>
    <property type="match status" value="1"/>
</dbReference>
<feature type="compositionally biased region" description="Low complexity" evidence="16">
    <location>
        <begin position="11"/>
        <end position="22"/>
    </location>
</feature>
<feature type="region of interest" description="Disordered" evidence="16">
    <location>
        <begin position="261"/>
        <end position="310"/>
    </location>
</feature>
<feature type="region of interest" description="Disordered" evidence="16">
    <location>
        <begin position="551"/>
        <end position="596"/>
    </location>
</feature>
<dbReference type="SMART" id="SM00109">
    <property type="entry name" value="C1"/>
    <property type="match status" value="1"/>
</dbReference>
<dbReference type="SUPFAM" id="SSF56112">
    <property type="entry name" value="Protein kinase-like (PK-like)"/>
    <property type="match status" value="1"/>
</dbReference>
<dbReference type="InterPro" id="IPR000719">
    <property type="entry name" value="Prot_kinase_dom"/>
</dbReference>
<keyword evidence="5" id="KW-0479">Metal-binding</keyword>
<dbReference type="Gene3D" id="3.10.20.90">
    <property type="entry name" value="Phosphatidylinositol 3-kinase Catalytic Subunit, Chain A, domain 1"/>
    <property type="match status" value="1"/>
</dbReference>
<dbReference type="SMART" id="SM00220">
    <property type="entry name" value="S_TKc"/>
    <property type="match status" value="1"/>
</dbReference>
<feature type="compositionally biased region" description="Low complexity" evidence="16">
    <location>
        <begin position="377"/>
        <end position="387"/>
    </location>
</feature>
<dbReference type="SUPFAM" id="SSF54236">
    <property type="entry name" value="Ubiquitin-like"/>
    <property type="match status" value="1"/>
</dbReference>
<keyword evidence="10" id="KW-0896">Oogenesis</keyword>
<evidence type="ECO:0000256" key="4">
    <source>
        <dbReference type="ARBA" id="ARBA00022679"/>
    </source>
</evidence>
<dbReference type="GO" id="GO:0004709">
    <property type="term" value="F:MAP kinase kinase kinase activity"/>
    <property type="evidence" value="ECO:0007669"/>
    <property type="project" value="TreeGrafter"/>
</dbReference>
<evidence type="ECO:0000313" key="21">
    <source>
        <dbReference type="WBParaSite" id="Gr19_v10_g8459.t1"/>
    </source>
</evidence>
<dbReference type="AlphaFoldDB" id="A0A914IBQ3"/>
<dbReference type="PROSITE" id="PS00107">
    <property type="entry name" value="PROTEIN_KINASE_ATP"/>
    <property type="match status" value="1"/>
</dbReference>
<dbReference type="PROSITE" id="PS00108">
    <property type="entry name" value="PROTEIN_KINASE_ST"/>
    <property type="match status" value="1"/>
</dbReference>
<feature type="region of interest" description="Disordered" evidence="16">
    <location>
        <begin position="912"/>
        <end position="946"/>
    </location>
</feature>
<feature type="domain" description="RBD" evidence="19">
    <location>
        <begin position="53"/>
        <end position="129"/>
    </location>
</feature>
<dbReference type="Gene3D" id="1.10.510.10">
    <property type="entry name" value="Transferase(Phosphotransferase) domain 1"/>
    <property type="match status" value="1"/>
</dbReference>
<feature type="compositionally biased region" description="Basic residues" evidence="16">
    <location>
        <begin position="919"/>
        <end position="946"/>
    </location>
</feature>
<keyword evidence="11" id="KW-0469">Meiosis</keyword>
<dbReference type="InterPro" id="IPR002219">
    <property type="entry name" value="PKC_DAG/PE"/>
</dbReference>
<accession>A0A914IBQ3</accession>
<comment type="subunit">
    <text evidence="12">Interacts with cdf-1 in a zinc-dependent manner which promotes its activity.</text>
</comment>
<protein>
    <recommendedName>
        <fullName evidence="13">Raf homolog serine/threonine-protein kinase</fullName>
        <ecNumber evidence="2">2.7.11.1</ecNumber>
    </recommendedName>
    <alternativeName>
        <fullName evidence="14">Abnormal cell lineage protein 45</fullName>
    </alternativeName>
</protein>
<proteinExistence type="inferred from homology"/>
<dbReference type="SUPFAM" id="SSF57889">
    <property type="entry name" value="Cysteine-rich domain"/>
    <property type="match status" value="1"/>
</dbReference>
<dbReference type="GO" id="GO:0048477">
    <property type="term" value="P:oogenesis"/>
    <property type="evidence" value="ECO:0007669"/>
    <property type="project" value="UniProtKB-KW"/>
</dbReference>
<dbReference type="SMART" id="SM00455">
    <property type="entry name" value="RBD"/>
    <property type="match status" value="1"/>
</dbReference>
<keyword evidence="9 15" id="KW-0067">ATP-binding</keyword>
<evidence type="ECO:0000256" key="12">
    <source>
        <dbReference type="ARBA" id="ARBA00064215"/>
    </source>
</evidence>
<dbReference type="FunFam" id="3.30.200.20:FF:000024">
    <property type="entry name" value="B-Raf proto-oncogene serine/threonine-protein kinase"/>
    <property type="match status" value="1"/>
</dbReference>
<feature type="domain" description="Protein kinase" evidence="17">
    <location>
        <begin position="627"/>
        <end position="896"/>
    </location>
</feature>
<evidence type="ECO:0000259" key="19">
    <source>
        <dbReference type="PROSITE" id="PS50898"/>
    </source>
</evidence>
<evidence type="ECO:0000256" key="8">
    <source>
        <dbReference type="ARBA" id="ARBA00022833"/>
    </source>
</evidence>
<dbReference type="PROSITE" id="PS50011">
    <property type="entry name" value="PROTEIN_KINASE_DOM"/>
    <property type="match status" value="1"/>
</dbReference>
<dbReference type="Pfam" id="PF00130">
    <property type="entry name" value="C1_1"/>
    <property type="match status" value="1"/>
</dbReference>
<dbReference type="PROSITE" id="PS00479">
    <property type="entry name" value="ZF_DAG_PE_1"/>
    <property type="match status" value="1"/>
</dbReference>
<evidence type="ECO:0000256" key="3">
    <source>
        <dbReference type="ARBA" id="ARBA00022527"/>
    </source>
</evidence>
<evidence type="ECO:0000256" key="1">
    <source>
        <dbReference type="ARBA" id="ARBA00010507"/>
    </source>
</evidence>
<keyword evidence="10" id="KW-0221">Differentiation</keyword>
<dbReference type="Pfam" id="PF02196">
    <property type="entry name" value="RBD"/>
    <property type="match status" value="1"/>
</dbReference>
<evidence type="ECO:0000256" key="5">
    <source>
        <dbReference type="ARBA" id="ARBA00022723"/>
    </source>
</evidence>
<feature type="domain" description="Phorbol-ester/DAG-type" evidence="18">
    <location>
        <begin position="138"/>
        <end position="185"/>
    </location>
</feature>
<dbReference type="GO" id="GO:0051321">
    <property type="term" value="P:meiotic cell cycle"/>
    <property type="evidence" value="ECO:0007669"/>
    <property type="project" value="UniProtKB-KW"/>
</dbReference>